<proteinExistence type="predicted"/>
<evidence type="ECO:0000313" key="1">
    <source>
        <dbReference type="EMBL" id="GAH76719.1"/>
    </source>
</evidence>
<reference evidence="1" key="1">
    <citation type="journal article" date="2014" name="Front. Microbiol.">
        <title>High frequency of phylogenetically diverse reductive dehalogenase-homologous genes in deep subseafloor sedimentary metagenomes.</title>
        <authorList>
            <person name="Kawai M."/>
            <person name="Futagami T."/>
            <person name="Toyoda A."/>
            <person name="Takaki Y."/>
            <person name="Nishi S."/>
            <person name="Hori S."/>
            <person name="Arai W."/>
            <person name="Tsubouchi T."/>
            <person name="Morono Y."/>
            <person name="Uchiyama I."/>
            <person name="Ito T."/>
            <person name="Fujiyama A."/>
            <person name="Inagaki F."/>
            <person name="Takami H."/>
        </authorList>
    </citation>
    <scope>NUCLEOTIDE SEQUENCE</scope>
    <source>
        <strain evidence="1">Expedition CK06-06</strain>
    </source>
</reference>
<name>X1JEF4_9ZZZZ</name>
<feature type="non-terminal residue" evidence="1">
    <location>
        <position position="221"/>
    </location>
</feature>
<dbReference type="EMBL" id="BARU01041568">
    <property type="protein sequence ID" value="GAH76719.1"/>
    <property type="molecule type" value="Genomic_DNA"/>
</dbReference>
<organism evidence="1">
    <name type="scientific">marine sediment metagenome</name>
    <dbReference type="NCBI Taxonomy" id="412755"/>
    <lineage>
        <taxon>unclassified sequences</taxon>
        <taxon>metagenomes</taxon>
        <taxon>ecological metagenomes</taxon>
    </lineage>
</organism>
<dbReference type="InterPro" id="IPR011990">
    <property type="entry name" value="TPR-like_helical_dom_sf"/>
</dbReference>
<dbReference type="Gene3D" id="1.25.40.10">
    <property type="entry name" value="Tetratricopeptide repeat domain"/>
    <property type="match status" value="1"/>
</dbReference>
<protein>
    <recommendedName>
        <fullName evidence="2">MalT-like TPR region domain-containing protein</fullName>
    </recommendedName>
</protein>
<gene>
    <name evidence="1" type="ORF">S03H2_64061</name>
</gene>
<accession>X1JEF4</accession>
<dbReference type="AlphaFoldDB" id="X1JEF4"/>
<evidence type="ECO:0008006" key="2">
    <source>
        <dbReference type="Google" id="ProtNLM"/>
    </source>
</evidence>
<feature type="non-terminal residue" evidence="1">
    <location>
        <position position="1"/>
    </location>
</feature>
<comment type="caution">
    <text evidence="1">The sequence shown here is derived from an EMBL/GenBank/DDBJ whole genome shotgun (WGS) entry which is preliminary data.</text>
</comment>
<dbReference type="SUPFAM" id="SSF48452">
    <property type="entry name" value="TPR-like"/>
    <property type="match status" value="1"/>
</dbReference>
<sequence length="221" mass="24511">TPQRAQLELTLQTSLGPALMATKGYAAPAVGKAYRRARELCQELKDITRLFPVLWGLWMFHLVRAEHKAANDLTKQILAVAQTTGDPDLALEADFAAGLSAFYCGDLLSARKHLEQVVSAYDPEEHKGLGSTYGGLDPCVCCLEYLAWTLWLLGYPDQALKRADDAQPLAKQVANLYTQARSLYWDSLLRQFTGQWDVLRERIEVAVSMATEHGFAIVLGV</sequence>